<dbReference type="HOGENOM" id="CLU_1552195_0_0_3"/>
<accession>K9VGP7</accession>
<evidence type="ECO:0000313" key="3">
    <source>
        <dbReference type="Proteomes" id="UP000010478"/>
    </source>
</evidence>
<gene>
    <name evidence="2" type="ORF">Osc7112_2878</name>
</gene>
<keyword evidence="3" id="KW-1185">Reference proteome</keyword>
<dbReference type="EMBL" id="CP003614">
    <property type="protein sequence ID" value="AFZ07278.1"/>
    <property type="molecule type" value="Genomic_DNA"/>
</dbReference>
<dbReference type="CDD" id="cd20684">
    <property type="entry name" value="CdiA-CT_Yk_RNaseA-like"/>
    <property type="match status" value="1"/>
</dbReference>
<evidence type="ECO:0000313" key="2">
    <source>
        <dbReference type="EMBL" id="AFZ07278.1"/>
    </source>
</evidence>
<dbReference type="RefSeq" id="WP_015176561.1">
    <property type="nucleotide sequence ID" value="NC_019729.1"/>
</dbReference>
<feature type="domain" description="Bacterial CdiA-CT RNAse A" evidence="1">
    <location>
        <begin position="68"/>
        <end position="178"/>
    </location>
</feature>
<dbReference type="Pfam" id="PF18431">
    <property type="entry name" value="RNAse_A_bac"/>
    <property type="match status" value="1"/>
</dbReference>
<dbReference type="InterPro" id="IPR041436">
    <property type="entry name" value="RNAse_A_bac"/>
</dbReference>
<reference evidence="2 3" key="1">
    <citation type="submission" date="2012-05" db="EMBL/GenBank/DDBJ databases">
        <title>Finished chromosome of genome of Oscillatoria sp. PCC 7112.</title>
        <authorList>
            <consortium name="US DOE Joint Genome Institute"/>
            <person name="Gugger M."/>
            <person name="Coursin T."/>
            <person name="Rippka R."/>
            <person name="Tandeau De Marsac N."/>
            <person name="Huntemann M."/>
            <person name="Wei C.-L."/>
            <person name="Han J."/>
            <person name="Detter J.C."/>
            <person name="Han C."/>
            <person name="Tapia R."/>
            <person name="Davenport K."/>
            <person name="Daligault H."/>
            <person name="Erkkila T."/>
            <person name="Gu W."/>
            <person name="Munk A.C.C."/>
            <person name="Teshima H."/>
            <person name="Xu Y."/>
            <person name="Chain P."/>
            <person name="Chen A."/>
            <person name="Krypides N."/>
            <person name="Mavromatis K."/>
            <person name="Markowitz V."/>
            <person name="Szeto E."/>
            <person name="Ivanova N."/>
            <person name="Mikhailova N."/>
            <person name="Ovchinnikova G."/>
            <person name="Pagani I."/>
            <person name="Pati A."/>
            <person name="Goodwin L."/>
            <person name="Peters L."/>
            <person name="Pitluck S."/>
            <person name="Woyke T."/>
            <person name="Kerfeld C."/>
        </authorList>
    </citation>
    <scope>NUCLEOTIDE SEQUENCE [LARGE SCALE GENOMIC DNA]</scope>
    <source>
        <strain evidence="2 3">PCC 7112</strain>
    </source>
</reference>
<protein>
    <recommendedName>
        <fullName evidence="1">Bacterial CdiA-CT RNAse A domain-containing protein</fullName>
    </recommendedName>
</protein>
<proteinExistence type="predicted"/>
<name>K9VGP7_9CYAN</name>
<dbReference type="KEGG" id="oni:Osc7112_2878"/>
<dbReference type="OrthoDB" id="1938617at2"/>
<dbReference type="Proteomes" id="UP000010478">
    <property type="component" value="Chromosome"/>
</dbReference>
<dbReference type="AlphaFoldDB" id="K9VGP7"/>
<organism evidence="2 3">
    <name type="scientific">Phormidium nigroviride PCC 7112</name>
    <dbReference type="NCBI Taxonomy" id="179408"/>
    <lineage>
        <taxon>Bacteria</taxon>
        <taxon>Bacillati</taxon>
        <taxon>Cyanobacteriota</taxon>
        <taxon>Cyanophyceae</taxon>
        <taxon>Oscillatoriophycideae</taxon>
        <taxon>Oscillatoriales</taxon>
        <taxon>Oscillatoriaceae</taxon>
        <taxon>Phormidium</taxon>
    </lineage>
</organism>
<dbReference type="eggNOG" id="ENOG503302H">
    <property type="taxonomic scope" value="Bacteria"/>
</dbReference>
<evidence type="ECO:0000259" key="1">
    <source>
        <dbReference type="Pfam" id="PF18431"/>
    </source>
</evidence>
<sequence length="179" mass="19372" precursor="true">MKNQLDRLKKFLGILCAIASIIILFQSAIPGVYATVVALEGSTIPQTTVAFVPNIPGGGLDFHESAGGHTLERHVGKTEAQLAQRLASETTISAASSFTNLSVAEAAIAEAMNRNQSAIDSWVKSRGNRYTIDYNANRIIGITLRRRASKATSTSRLRIVLQRSVKLPPGYFILTAYPQ</sequence>